<keyword evidence="6" id="KW-0808">Transferase</keyword>
<dbReference type="InterPro" id="IPR001611">
    <property type="entry name" value="Leu-rich_rpt"/>
</dbReference>
<dbReference type="GO" id="GO:0005524">
    <property type="term" value="F:ATP binding"/>
    <property type="evidence" value="ECO:0007669"/>
    <property type="project" value="UniProtKB-UniRule"/>
</dbReference>
<evidence type="ECO:0000256" key="19">
    <source>
        <dbReference type="PROSITE-ProRule" id="PRU10141"/>
    </source>
</evidence>
<evidence type="ECO:0000256" key="2">
    <source>
        <dbReference type="ARBA" id="ARBA00012513"/>
    </source>
</evidence>
<dbReference type="InterPro" id="IPR032675">
    <property type="entry name" value="LRR_dom_sf"/>
</dbReference>
<dbReference type="FunFam" id="3.30.200.20:FF:000309">
    <property type="entry name" value="Leucine-rich repeat receptor protein kinase MSP1"/>
    <property type="match status" value="1"/>
</dbReference>
<dbReference type="PROSITE" id="PS00109">
    <property type="entry name" value="PROTEIN_KINASE_TYR"/>
    <property type="match status" value="1"/>
</dbReference>
<dbReference type="Pfam" id="PF00069">
    <property type="entry name" value="Pkinase"/>
    <property type="match status" value="1"/>
</dbReference>
<dbReference type="PROSITE" id="PS50011">
    <property type="entry name" value="PROTEIN_KINASE_DOM"/>
    <property type="match status" value="1"/>
</dbReference>
<evidence type="ECO:0000256" key="8">
    <source>
        <dbReference type="ARBA" id="ARBA00022729"/>
    </source>
</evidence>
<keyword evidence="8" id="KW-0732">Signal</keyword>
<organism evidence="23 24">
    <name type="scientific">Spinacia oleracea</name>
    <name type="common">Spinach</name>
    <dbReference type="NCBI Taxonomy" id="3562"/>
    <lineage>
        <taxon>Eukaryota</taxon>
        <taxon>Viridiplantae</taxon>
        <taxon>Streptophyta</taxon>
        <taxon>Embryophyta</taxon>
        <taxon>Tracheophyta</taxon>
        <taxon>Spermatophyta</taxon>
        <taxon>Magnoliopsida</taxon>
        <taxon>eudicotyledons</taxon>
        <taxon>Gunneridae</taxon>
        <taxon>Pentapetalae</taxon>
        <taxon>Caryophyllales</taxon>
        <taxon>Chenopodiaceae</taxon>
        <taxon>Chenopodioideae</taxon>
        <taxon>Anserineae</taxon>
        <taxon>Spinacia</taxon>
    </lineage>
</organism>
<evidence type="ECO:0000259" key="22">
    <source>
        <dbReference type="PROSITE" id="PS50011"/>
    </source>
</evidence>
<evidence type="ECO:0000256" key="21">
    <source>
        <dbReference type="SAM" id="Phobius"/>
    </source>
</evidence>
<evidence type="ECO:0000256" key="13">
    <source>
        <dbReference type="ARBA" id="ARBA00022989"/>
    </source>
</evidence>
<comment type="catalytic activity">
    <reaction evidence="18">
        <text>L-seryl-[protein] + ATP = O-phospho-L-seryl-[protein] + ADP + H(+)</text>
        <dbReference type="Rhea" id="RHEA:17989"/>
        <dbReference type="Rhea" id="RHEA-COMP:9863"/>
        <dbReference type="Rhea" id="RHEA-COMP:11604"/>
        <dbReference type="ChEBI" id="CHEBI:15378"/>
        <dbReference type="ChEBI" id="CHEBI:29999"/>
        <dbReference type="ChEBI" id="CHEBI:30616"/>
        <dbReference type="ChEBI" id="CHEBI:83421"/>
        <dbReference type="ChEBI" id="CHEBI:456216"/>
        <dbReference type="EC" id="2.7.11.1"/>
    </reaction>
</comment>
<feature type="binding site" evidence="19">
    <location>
        <position position="549"/>
    </location>
    <ligand>
        <name>ATP</name>
        <dbReference type="ChEBI" id="CHEBI:30616"/>
    </ligand>
</feature>
<evidence type="ECO:0000256" key="9">
    <source>
        <dbReference type="ARBA" id="ARBA00022737"/>
    </source>
</evidence>
<keyword evidence="3" id="KW-0723">Serine/threonine-protein kinase</keyword>
<dbReference type="GO" id="GO:0016020">
    <property type="term" value="C:membrane"/>
    <property type="evidence" value="ECO:0007669"/>
    <property type="project" value="UniProtKB-SubCell"/>
</dbReference>
<dbReference type="Gene3D" id="1.10.510.10">
    <property type="entry name" value="Transferase(Phosphotransferase) domain 1"/>
    <property type="match status" value="1"/>
</dbReference>
<dbReference type="InterPro" id="IPR055414">
    <property type="entry name" value="LRR_R13L4/SHOC2-like"/>
</dbReference>
<protein>
    <recommendedName>
        <fullName evidence="2">non-specific serine/threonine protein kinase</fullName>
        <ecNumber evidence="2">2.7.11.1</ecNumber>
    </recommendedName>
</protein>
<evidence type="ECO:0000256" key="5">
    <source>
        <dbReference type="ARBA" id="ARBA00022614"/>
    </source>
</evidence>
<feature type="transmembrane region" description="Helical" evidence="21">
    <location>
        <begin position="445"/>
        <end position="470"/>
    </location>
</feature>
<keyword evidence="9" id="KW-0677">Repeat</keyword>
<dbReference type="PANTHER" id="PTHR48005">
    <property type="entry name" value="LEUCINE RICH REPEAT KINASE 2"/>
    <property type="match status" value="1"/>
</dbReference>
<evidence type="ECO:0000256" key="12">
    <source>
        <dbReference type="ARBA" id="ARBA00022840"/>
    </source>
</evidence>
<evidence type="ECO:0000256" key="20">
    <source>
        <dbReference type="SAM" id="MobiDB-lite"/>
    </source>
</evidence>
<dbReference type="PROSITE" id="PS00107">
    <property type="entry name" value="PROTEIN_KINASE_ATP"/>
    <property type="match status" value="1"/>
</dbReference>
<feature type="compositionally biased region" description="Polar residues" evidence="20">
    <location>
        <begin position="1"/>
        <end position="19"/>
    </location>
</feature>
<feature type="domain" description="Protein kinase" evidence="22">
    <location>
        <begin position="521"/>
        <end position="801"/>
    </location>
</feature>
<evidence type="ECO:0000256" key="16">
    <source>
        <dbReference type="ARBA" id="ARBA00023180"/>
    </source>
</evidence>
<dbReference type="SMART" id="SM00369">
    <property type="entry name" value="LRR_TYP"/>
    <property type="match status" value="4"/>
</dbReference>
<evidence type="ECO:0000256" key="18">
    <source>
        <dbReference type="ARBA" id="ARBA00048679"/>
    </source>
</evidence>
<dbReference type="InterPro" id="IPR017441">
    <property type="entry name" value="Protein_kinase_ATP_BS"/>
</dbReference>
<reference evidence="23" key="1">
    <citation type="journal article" date="2021" name="Nat. Commun.">
        <title>Genomic analyses provide insights into spinach domestication and the genetic basis of agronomic traits.</title>
        <authorList>
            <person name="Cai X."/>
            <person name="Sun X."/>
            <person name="Xu C."/>
            <person name="Sun H."/>
            <person name="Wang X."/>
            <person name="Ge C."/>
            <person name="Zhang Z."/>
            <person name="Wang Q."/>
            <person name="Fei Z."/>
            <person name="Jiao C."/>
            <person name="Wang Q."/>
        </authorList>
    </citation>
    <scope>NUCLEOTIDE SEQUENCE [LARGE SCALE GENOMIC DNA]</scope>
    <source>
        <strain evidence="23">cv. Varoflay</strain>
    </source>
</reference>
<comment type="subcellular location">
    <subcellularLocation>
        <location evidence="1">Membrane</location>
        <topology evidence="1">Single-pass type I membrane protein</topology>
    </subcellularLocation>
</comment>
<dbReference type="InterPro" id="IPR011009">
    <property type="entry name" value="Kinase-like_dom_sf"/>
</dbReference>
<dbReference type="PANTHER" id="PTHR48005:SF44">
    <property type="entry name" value="MDIS1-INTERACTING RECEPTOR LIKE KINASE 2-LIKE ISOFORM X1"/>
    <property type="match status" value="1"/>
</dbReference>
<dbReference type="InterPro" id="IPR000719">
    <property type="entry name" value="Prot_kinase_dom"/>
</dbReference>
<evidence type="ECO:0000256" key="1">
    <source>
        <dbReference type="ARBA" id="ARBA00004479"/>
    </source>
</evidence>
<dbReference type="Pfam" id="PF23598">
    <property type="entry name" value="LRR_14"/>
    <property type="match status" value="1"/>
</dbReference>
<proteinExistence type="predicted"/>
<keyword evidence="14 21" id="KW-0472">Membrane</keyword>
<evidence type="ECO:0000256" key="11">
    <source>
        <dbReference type="ARBA" id="ARBA00022777"/>
    </source>
</evidence>
<dbReference type="RefSeq" id="XP_021848642.1">
    <property type="nucleotide sequence ID" value="XM_021992950.2"/>
</dbReference>
<dbReference type="SUPFAM" id="SSF56112">
    <property type="entry name" value="Protein kinase-like (PK-like)"/>
    <property type="match status" value="1"/>
</dbReference>
<dbReference type="PROSITE" id="PS51450">
    <property type="entry name" value="LRR"/>
    <property type="match status" value="1"/>
</dbReference>
<evidence type="ECO:0000256" key="10">
    <source>
        <dbReference type="ARBA" id="ARBA00022741"/>
    </source>
</evidence>
<dbReference type="Gene3D" id="3.30.200.20">
    <property type="entry name" value="Phosphorylase Kinase, domain 1"/>
    <property type="match status" value="1"/>
</dbReference>
<dbReference type="InterPro" id="IPR008266">
    <property type="entry name" value="Tyr_kinase_AS"/>
</dbReference>
<keyword evidence="13 21" id="KW-1133">Transmembrane helix</keyword>
<evidence type="ECO:0000256" key="3">
    <source>
        <dbReference type="ARBA" id="ARBA00022527"/>
    </source>
</evidence>
<evidence type="ECO:0000256" key="14">
    <source>
        <dbReference type="ARBA" id="ARBA00023136"/>
    </source>
</evidence>
<gene>
    <name evidence="24" type="primary">LOC110788302</name>
</gene>
<dbReference type="EC" id="2.7.11.1" evidence="2"/>
<keyword evidence="12 19" id="KW-0067">ATP-binding</keyword>
<keyword evidence="7 21" id="KW-0812">Transmembrane</keyword>
<dbReference type="FunFam" id="1.10.510.10:FF:000445">
    <property type="entry name" value="MDIS1-interacting receptor like kinase 2"/>
    <property type="match status" value="1"/>
</dbReference>
<reference evidence="24" key="2">
    <citation type="submission" date="2025-08" db="UniProtKB">
        <authorList>
            <consortium name="RefSeq"/>
        </authorList>
    </citation>
    <scope>IDENTIFICATION</scope>
    <source>
        <tissue evidence="24">Leaf</tissue>
    </source>
</reference>
<dbReference type="InterPro" id="IPR003591">
    <property type="entry name" value="Leu-rich_rpt_typical-subtyp"/>
</dbReference>
<evidence type="ECO:0000313" key="23">
    <source>
        <dbReference type="Proteomes" id="UP000813463"/>
    </source>
</evidence>
<dbReference type="Pfam" id="PF00560">
    <property type="entry name" value="LRR_1"/>
    <property type="match status" value="1"/>
</dbReference>
<dbReference type="GO" id="GO:0004674">
    <property type="term" value="F:protein serine/threonine kinase activity"/>
    <property type="evidence" value="ECO:0007669"/>
    <property type="project" value="UniProtKB-KW"/>
</dbReference>
<evidence type="ECO:0000256" key="4">
    <source>
        <dbReference type="ARBA" id="ARBA00022553"/>
    </source>
</evidence>
<dbReference type="Proteomes" id="UP000813463">
    <property type="component" value="Chromosome 6"/>
</dbReference>
<dbReference type="InterPro" id="IPR051420">
    <property type="entry name" value="Ser_Thr_Kinases_DiverseReg"/>
</dbReference>
<evidence type="ECO:0000256" key="15">
    <source>
        <dbReference type="ARBA" id="ARBA00023170"/>
    </source>
</evidence>
<dbReference type="SUPFAM" id="SSF52047">
    <property type="entry name" value="RNI-like"/>
    <property type="match status" value="1"/>
</dbReference>
<dbReference type="Pfam" id="PF13516">
    <property type="entry name" value="LRR_6"/>
    <property type="match status" value="1"/>
</dbReference>
<evidence type="ECO:0000256" key="17">
    <source>
        <dbReference type="ARBA" id="ARBA00047899"/>
    </source>
</evidence>
<keyword evidence="10 19" id="KW-0547">Nucleotide-binding</keyword>
<keyword evidence="11 24" id="KW-0418">Kinase</keyword>
<dbReference type="AlphaFoldDB" id="A0A9R0IGF3"/>
<dbReference type="FunFam" id="3.80.10.10:FF:000177">
    <property type="entry name" value="Leucine-rich repeat receptor-like serine/threonine-protein kinase At1g17230"/>
    <property type="match status" value="1"/>
</dbReference>
<name>A0A9R0IGF3_SPIOL</name>
<keyword evidence="15 24" id="KW-0675">Receptor</keyword>
<keyword evidence="5" id="KW-0433">Leucine-rich repeat</keyword>
<comment type="catalytic activity">
    <reaction evidence="17">
        <text>L-threonyl-[protein] + ATP = O-phospho-L-threonyl-[protein] + ADP + H(+)</text>
        <dbReference type="Rhea" id="RHEA:46608"/>
        <dbReference type="Rhea" id="RHEA-COMP:11060"/>
        <dbReference type="Rhea" id="RHEA-COMP:11605"/>
        <dbReference type="ChEBI" id="CHEBI:15378"/>
        <dbReference type="ChEBI" id="CHEBI:30013"/>
        <dbReference type="ChEBI" id="CHEBI:30616"/>
        <dbReference type="ChEBI" id="CHEBI:61977"/>
        <dbReference type="ChEBI" id="CHEBI:456216"/>
        <dbReference type="EC" id="2.7.11.1"/>
    </reaction>
</comment>
<evidence type="ECO:0000256" key="7">
    <source>
        <dbReference type="ARBA" id="ARBA00022692"/>
    </source>
</evidence>
<keyword evidence="16" id="KW-0325">Glycoprotein</keyword>
<evidence type="ECO:0000256" key="6">
    <source>
        <dbReference type="ARBA" id="ARBA00022679"/>
    </source>
</evidence>
<accession>A0A9R0IGF3</accession>
<sequence length="822" mass="90846">MTHKTTQMQPSLTVSSLRNSKVRRKANPENAMVHPQALAALFHEEWHLCAPSDSIHSLLSLNGTLPPETGNMISLQILDLSINRLQGKFPDTVADLVNLKTLSLFNNSFSGEFPKTFGKYSLSLNNFRIAYNSFSGELPQNLCSGFALVEFTAHFNKFTGSLPDCIRKCRELNRVWLEGNQFKGNISLTFGVHPSLDFLNLAHNQFLGTLSPKWGDCTNLTRLELTGNKISGEIPASLGNLLKLVVLNLNSNELSGKIPTEIGKLQQLEQLSLRENHLTGNVPRSIGSLSNLKDLDVSENRLTGKLPVELANCKVLSSLNLSRNGLSDKIPFELGELAELRYFLDISGNAFSGNIPESLSSLTSLQYLNLSHNNLSGNIPGSFSGMISLESVDFSYNKLNGPVPNINVFQKAPSTAFTGNVGLCGEKQGFPQCTSKNSVSHNRKILIEAIVLSFLLLLASVLGVFMFLFWHKRRKRMEEKEATLQKNREFPSYYDNFEMLLWGSAKGRFKFEDLVRATENFNDKYCIGRGGFGSVYKAVLPKDQILAVKRLNKTDSSDTQLTDLKSFDNEIAALTQIRHRNIIKLHGSCSKSGNLYLVYDYAERGSLRGAVYGKEGSLLDWGLRLKIIQGLANALSYLHHDCSPPIVHRDISMNNVLLDAEFEPRLSDFGTAKLLVSGSANWTNIAGSYGYMAPELAFTMKVTEKSDVYSFGVVALEVMIGKHPTEVLSSHFSGAISLDIQDMCLKDILDQRLPPPPPKLEAGVVGVISAALRCTCHFPESRPTMLNVAQKLSSQTQEALFSDPFESINIGMLISLGQYSNP</sequence>
<feature type="region of interest" description="Disordered" evidence="20">
    <location>
        <begin position="1"/>
        <end position="20"/>
    </location>
</feature>
<dbReference type="PRINTS" id="PR00019">
    <property type="entry name" value="LEURICHRPT"/>
</dbReference>
<dbReference type="Gene3D" id="3.80.10.10">
    <property type="entry name" value="Ribonuclease Inhibitor"/>
    <property type="match status" value="1"/>
</dbReference>
<keyword evidence="4" id="KW-0597">Phosphoprotein</keyword>
<dbReference type="GeneID" id="110788302"/>
<evidence type="ECO:0000313" key="24">
    <source>
        <dbReference type="RefSeq" id="XP_021848642.1"/>
    </source>
</evidence>
<keyword evidence="23" id="KW-1185">Reference proteome</keyword>